<dbReference type="GO" id="GO:0043332">
    <property type="term" value="C:mating projection tip"/>
    <property type="evidence" value="ECO:0007669"/>
    <property type="project" value="UniProtKB-UniRule"/>
</dbReference>
<protein>
    <recommendedName>
        <fullName evidence="10">Plasma membrane fusion protein PRM1</fullName>
    </recommendedName>
</protein>
<evidence type="ECO:0000256" key="7">
    <source>
        <dbReference type="ARBA" id="ARBA00022989"/>
    </source>
</evidence>
<keyword evidence="13" id="KW-1185">Reference proteome</keyword>
<keyword evidence="9" id="KW-0325">Glycoprotein</keyword>
<dbReference type="PANTHER" id="PTHR31030">
    <property type="entry name" value="PLASMA MEMBRANE FUSION PROTEIN PRM1"/>
    <property type="match status" value="1"/>
</dbReference>
<comment type="similarity">
    <text evidence="4 10">Belongs to the PRM1 family.</text>
</comment>
<organism evidence="12 13">
    <name type="scientific">Diversispora eburnea</name>
    <dbReference type="NCBI Taxonomy" id="1213867"/>
    <lineage>
        <taxon>Eukaryota</taxon>
        <taxon>Fungi</taxon>
        <taxon>Fungi incertae sedis</taxon>
        <taxon>Mucoromycota</taxon>
        <taxon>Glomeromycotina</taxon>
        <taxon>Glomeromycetes</taxon>
        <taxon>Diversisporales</taxon>
        <taxon>Diversisporaceae</taxon>
        <taxon>Diversispora</taxon>
    </lineage>
</organism>
<evidence type="ECO:0000313" key="13">
    <source>
        <dbReference type="Proteomes" id="UP000789706"/>
    </source>
</evidence>
<sequence>MLVKTISSPGALSTSFSIQSPSLMAEEGFRQRPTITLNNKEDENEEPSDEIPRSPYYPCDIKPYIGLRAKLSLAWITYPIVALFIVVVRLLKAMGSIQPLVDDVKSKAIESCNALELATSTVTSLPHYMANGFNKANVEVINLTIKGFTNSLQLSLTALEGIISWFIQTYLGTYLCLLKLVTNASMSVMFESIKVLQSFATDQIGIIKTNIDKEIIDINEVLKKIQSDIEKIPKTENIHIPVIAVNSANPLSTFQLPSKNIITGLDSLNETLNSPNNSITGIKSKLNDLISIPFDKLRTEIQNKLSDLKFNESVLPQPQKNNITFCQQSLDLTFLDNLTNDLIKAAYIGITIIIIVGILMIIGNAIITWISHRKFKRIINKFDSEEYSDFFSSFGKKEFNKESNKETMMTIIKSVEYPFISFQILKTSKYFKKLENRNLYRWFWDYILHRSAIVILIIGLAGVLGIYIQLWILQTVRNDYQQVTKDFVTSFGNSVMDLVNSQMNSTSQKYSSESNLIISNFENNVNDNVFGWANITTNTLNDTINTAVDEITGLVNNVFGGIPLLATSIQELLNCLILTKIKIVQKVLTFIQDNASLGLPRVSNDKLLVSSNLIKGFVDEATTKLVGDNESGGISTGGDIGHLFDIYEKNLRDELFIFWIMIKFINAKEGKKEEKGKEEGITKIKKIINSIKKSMTIILRKMKSINFGSIKKIKKRKMNSRKLSRERNNNTRNDNNNYDNNEDNTNYNENNQNDNDNYYNYNEEDNNNPFRDINSIDNENDPFRDIYNINNDPFSDNNSINNNDKPLLPPKPLYLRK</sequence>
<comment type="caution">
    <text evidence="10">Lacks conserved residue(s) required for the propagation of feature annotation.</text>
</comment>
<evidence type="ECO:0000256" key="4">
    <source>
        <dbReference type="ARBA" id="ARBA00010780"/>
    </source>
</evidence>
<feature type="compositionally biased region" description="Low complexity" evidence="11">
    <location>
        <begin position="730"/>
        <end position="761"/>
    </location>
</feature>
<feature type="transmembrane region" description="Helical" evidence="10">
    <location>
        <begin position="447"/>
        <end position="472"/>
    </location>
</feature>
<evidence type="ECO:0000256" key="6">
    <source>
        <dbReference type="ARBA" id="ARBA00022971"/>
    </source>
</evidence>
<feature type="region of interest" description="Disordered" evidence="11">
    <location>
        <begin position="793"/>
        <end position="817"/>
    </location>
</feature>
<evidence type="ECO:0000256" key="11">
    <source>
        <dbReference type="SAM" id="MobiDB-lite"/>
    </source>
</evidence>
<feature type="region of interest" description="Disordered" evidence="11">
    <location>
        <begin position="31"/>
        <end position="53"/>
    </location>
</feature>
<dbReference type="AlphaFoldDB" id="A0A9N8YRW4"/>
<comment type="subcellular location">
    <subcellularLocation>
        <location evidence="3">Cell envelope</location>
    </subcellularLocation>
    <subcellularLocation>
        <location evidence="10">Cell membrane</location>
        <topology evidence="10">Multi-pass membrane protein</topology>
    </subcellularLocation>
    <subcellularLocation>
        <location evidence="2">Endomembrane system</location>
        <topology evidence="2">Multi-pass membrane protein</topology>
    </subcellularLocation>
</comment>
<dbReference type="EMBL" id="CAJVPK010000101">
    <property type="protein sequence ID" value="CAG8448775.1"/>
    <property type="molecule type" value="Genomic_DNA"/>
</dbReference>
<comment type="caution">
    <text evidence="12">The sequence shown here is derived from an EMBL/GenBank/DDBJ whole genome shotgun (WGS) entry which is preliminary data.</text>
</comment>
<reference evidence="12" key="1">
    <citation type="submission" date="2021-06" db="EMBL/GenBank/DDBJ databases">
        <authorList>
            <person name="Kallberg Y."/>
            <person name="Tangrot J."/>
            <person name="Rosling A."/>
        </authorList>
    </citation>
    <scope>NUCLEOTIDE SEQUENCE</scope>
    <source>
        <strain evidence="12">AZ414A</strain>
    </source>
</reference>
<evidence type="ECO:0000256" key="2">
    <source>
        <dbReference type="ARBA" id="ARBA00004127"/>
    </source>
</evidence>
<feature type="compositionally biased region" description="Polar residues" evidence="11">
    <location>
        <begin position="793"/>
        <end position="804"/>
    </location>
</feature>
<keyword evidence="7 10" id="KW-1133">Transmembrane helix</keyword>
<evidence type="ECO:0000256" key="5">
    <source>
        <dbReference type="ARBA" id="ARBA00022692"/>
    </source>
</evidence>
<dbReference type="PANTHER" id="PTHR31030:SF1">
    <property type="entry name" value="PLASMA MEMBRANE FUSION PROTEIN PRM1"/>
    <property type="match status" value="1"/>
</dbReference>
<feature type="transmembrane region" description="Helical" evidence="10">
    <location>
        <begin position="71"/>
        <end position="91"/>
    </location>
</feature>
<name>A0A9N8YRW4_9GLOM</name>
<dbReference type="OrthoDB" id="10248838at2759"/>
<feature type="compositionally biased region" description="Basic residues" evidence="11">
    <location>
        <begin position="713"/>
        <end position="722"/>
    </location>
</feature>
<evidence type="ECO:0000256" key="3">
    <source>
        <dbReference type="ARBA" id="ARBA00004196"/>
    </source>
</evidence>
<dbReference type="GO" id="GO:0032220">
    <property type="term" value="P:plasma membrane fusion involved in cytogamy"/>
    <property type="evidence" value="ECO:0007669"/>
    <property type="project" value="TreeGrafter"/>
</dbReference>
<keyword evidence="5 10" id="KW-0812">Transmembrane</keyword>
<evidence type="ECO:0000256" key="8">
    <source>
        <dbReference type="ARBA" id="ARBA00023136"/>
    </source>
</evidence>
<accession>A0A9N8YRW4</accession>
<evidence type="ECO:0000256" key="10">
    <source>
        <dbReference type="RuleBase" id="RU366035"/>
    </source>
</evidence>
<proteinExistence type="inferred from homology"/>
<feature type="region of interest" description="Disordered" evidence="11">
    <location>
        <begin position="713"/>
        <end position="779"/>
    </location>
</feature>
<evidence type="ECO:0000256" key="1">
    <source>
        <dbReference type="ARBA" id="ARBA00002512"/>
    </source>
</evidence>
<keyword evidence="8 10" id="KW-0472">Membrane</keyword>
<feature type="transmembrane region" description="Helical" evidence="10">
    <location>
        <begin position="345"/>
        <end position="370"/>
    </location>
</feature>
<dbReference type="Proteomes" id="UP000789706">
    <property type="component" value="Unassembled WGS sequence"/>
</dbReference>
<keyword evidence="6 10" id="KW-0184">Conjugation</keyword>
<dbReference type="InterPro" id="IPR026777">
    <property type="entry name" value="PRM1"/>
</dbReference>
<gene>
    <name evidence="12" type="ORF">DEBURN_LOCUS1982</name>
</gene>
<evidence type="ECO:0000256" key="9">
    <source>
        <dbReference type="ARBA" id="ARBA00023180"/>
    </source>
</evidence>
<keyword evidence="10" id="KW-1003">Cell membrane</keyword>
<feature type="compositionally biased region" description="Pro residues" evidence="11">
    <location>
        <begin position="807"/>
        <end position="817"/>
    </location>
</feature>
<dbReference type="GO" id="GO:0012505">
    <property type="term" value="C:endomembrane system"/>
    <property type="evidence" value="ECO:0007669"/>
    <property type="project" value="UniProtKB-SubCell"/>
</dbReference>
<dbReference type="GO" id="GO:0005886">
    <property type="term" value="C:plasma membrane"/>
    <property type="evidence" value="ECO:0007669"/>
    <property type="project" value="UniProtKB-SubCell"/>
</dbReference>
<comment type="function">
    <text evidence="1 10">Involved in cell fusion during mating by stabilizing the plasma membrane fusion event.</text>
</comment>
<evidence type="ECO:0000313" key="12">
    <source>
        <dbReference type="EMBL" id="CAG8448775.1"/>
    </source>
</evidence>